<dbReference type="RefSeq" id="WP_006503138.1">
    <property type="nucleotide sequence ID" value="NZ_BAGZ01000008.1"/>
</dbReference>
<comment type="caution">
    <text evidence="2">The sequence shown here is derived from an EMBL/GenBank/DDBJ whole genome shotgun (WGS) entry which is preliminary data.</text>
</comment>
<protein>
    <submittedName>
        <fullName evidence="2">Uncharacterized protein</fullName>
    </submittedName>
</protein>
<dbReference type="OrthoDB" id="9974522at2"/>
<evidence type="ECO:0000313" key="3">
    <source>
        <dbReference type="Proteomes" id="UP000008495"/>
    </source>
</evidence>
<evidence type="ECO:0000313" key="2">
    <source>
        <dbReference type="EMBL" id="GAB78383.1"/>
    </source>
</evidence>
<dbReference type="Proteomes" id="UP000008495">
    <property type="component" value="Unassembled WGS sequence"/>
</dbReference>
<keyword evidence="1" id="KW-0812">Transmembrane</keyword>
<organism evidence="2 3">
    <name type="scientific">Austwickia chelonae NBRC 105200</name>
    <dbReference type="NCBI Taxonomy" id="1184607"/>
    <lineage>
        <taxon>Bacteria</taxon>
        <taxon>Bacillati</taxon>
        <taxon>Actinomycetota</taxon>
        <taxon>Actinomycetes</taxon>
        <taxon>Micrococcales</taxon>
        <taxon>Dermatophilaceae</taxon>
        <taxon>Austwickia</taxon>
    </lineage>
</organism>
<keyword evidence="1" id="KW-1133">Transmembrane helix</keyword>
<dbReference type="EMBL" id="BAGZ01000008">
    <property type="protein sequence ID" value="GAB78383.1"/>
    <property type="molecule type" value="Genomic_DNA"/>
</dbReference>
<evidence type="ECO:0000256" key="1">
    <source>
        <dbReference type="SAM" id="Phobius"/>
    </source>
</evidence>
<sequence>MPTIWKKLVDYFGLTGGAEENIAHGEIPLWHQVGQHTRTRHRIAWLVVAASIFTLQLTTHFIDDSLLGALTVAALVYGGGILLSERWNVRV</sequence>
<proteinExistence type="predicted"/>
<gene>
    <name evidence="2" type="ORF">AUCHE_08_06310</name>
</gene>
<keyword evidence="1" id="KW-0472">Membrane</keyword>
<feature type="transmembrane region" description="Helical" evidence="1">
    <location>
        <begin position="43"/>
        <end position="59"/>
    </location>
</feature>
<dbReference type="AlphaFoldDB" id="K6V830"/>
<accession>K6V830</accession>
<feature type="transmembrane region" description="Helical" evidence="1">
    <location>
        <begin position="65"/>
        <end position="83"/>
    </location>
</feature>
<name>K6V830_9MICO</name>
<keyword evidence="3" id="KW-1185">Reference proteome</keyword>
<reference evidence="2 3" key="1">
    <citation type="submission" date="2012-08" db="EMBL/GenBank/DDBJ databases">
        <title>Whole genome shotgun sequence of Austwickia chelonae NBRC 105200.</title>
        <authorList>
            <person name="Yoshida I."/>
            <person name="Hosoyama A."/>
            <person name="Tsuchikane K."/>
            <person name="Katsumata H."/>
            <person name="Ando Y."/>
            <person name="Ohji S."/>
            <person name="Hamada M."/>
            <person name="Tamura T."/>
            <person name="Yamazoe A."/>
            <person name="Yamazaki S."/>
            <person name="Fujita N."/>
        </authorList>
    </citation>
    <scope>NUCLEOTIDE SEQUENCE [LARGE SCALE GENOMIC DNA]</scope>
    <source>
        <strain evidence="2 3">NBRC 105200</strain>
    </source>
</reference>